<dbReference type="PROSITE" id="PS50043">
    <property type="entry name" value="HTH_LUXR_2"/>
    <property type="match status" value="1"/>
</dbReference>
<evidence type="ECO:0000259" key="4">
    <source>
        <dbReference type="PROSITE" id="PS50043"/>
    </source>
</evidence>
<dbReference type="SMART" id="SM00421">
    <property type="entry name" value="HTH_LUXR"/>
    <property type="match status" value="1"/>
</dbReference>
<dbReference type="RefSeq" id="WP_102227737.1">
    <property type="nucleotide sequence ID" value="NZ_PNHE01000001.1"/>
</dbReference>
<evidence type="ECO:0000256" key="3">
    <source>
        <dbReference type="ARBA" id="ARBA00023163"/>
    </source>
</evidence>
<reference evidence="5 6" key="1">
    <citation type="submission" date="2017-09" db="EMBL/GenBank/DDBJ databases">
        <title>Bacterial strain isolated from the female urinary microbiota.</title>
        <authorList>
            <person name="Thomas-White K."/>
            <person name="Kumar N."/>
            <person name="Forster S."/>
            <person name="Putonti C."/>
            <person name="Lawley T."/>
            <person name="Wolfe A.J."/>
        </authorList>
    </citation>
    <scope>NUCLEOTIDE SEQUENCE [LARGE SCALE GENOMIC DNA]</scope>
    <source>
        <strain evidence="5 6">UMB0852</strain>
    </source>
</reference>
<proteinExistence type="predicted"/>
<dbReference type="Pfam" id="PF00196">
    <property type="entry name" value="GerE"/>
    <property type="match status" value="1"/>
</dbReference>
<protein>
    <recommendedName>
        <fullName evidence="4">HTH luxR-type domain-containing protein</fullName>
    </recommendedName>
</protein>
<dbReference type="InterPro" id="IPR000792">
    <property type="entry name" value="Tscrpt_reg_LuxR_C"/>
</dbReference>
<dbReference type="OrthoDB" id="188043at2"/>
<dbReference type="Gene3D" id="3.40.50.2300">
    <property type="match status" value="1"/>
</dbReference>
<dbReference type="SUPFAM" id="SSF46894">
    <property type="entry name" value="C-terminal effector domain of the bipartite response regulators"/>
    <property type="match status" value="1"/>
</dbReference>
<keyword evidence="6" id="KW-1185">Reference proteome</keyword>
<dbReference type="EMBL" id="PNHE01000001">
    <property type="protein sequence ID" value="PMC59264.1"/>
    <property type="molecule type" value="Genomic_DNA"/>
</dbReference>
<dbReference type="CDD" id="cd06170">
    <property type="entry name" value="LuxR_C_like"/>
    <property type="match status" value="1"/>
</dbReference>
<dbReference type="InterPro" id="IPR016032">
    <property type="entry name" value="Sig_transdc_resp-reg_C-effctor"/>
</dbReference>
<accession>A0A2N6SQB7</accession>
<evidence type="ECO:0000256" key="1">
    <source>
        <dbReference type="ARBA" id="ARBA00023015"/>
    </source>
</evidence>
<organism evidence="5 6">
    <name type="scientific">Dolosicoccus paucivorans</name>
    <dbReference type="NCBI Taxonomy" id="84521"/>
    <lineage>
        <taxon>Bacteria</taxon>
        <taxon>Bacillati</taxon>
        <taxon>Bacillota</taxon>
        <taxon>Bacilli</taxon>
        <taxon>Lactobacillales</taxon>
        <taxon>Aerococcaceae</taxon>
        <taxon>Dolosicoccus</taxon>
    </lineage>
</organism>
<feature type="domain" description="HTH luxR-type" evidence="4">
    <location>
        <begin position="32"/>
        <end position="97"/>
    </location>
</feature>
<comment type="caution">
    <text evidence="5">The sequence shown here is derived from an EMBL/GenBank/DDBJ whole genome shotgun (WGS) entry which is preliminary data.</text>
</comment>
<dbReference type="GO" id="GO:0006355">
    <property type="term" value="P:regulation of DNA-templated transcription"/>
    <property type="evidence" value="ECO:0007669"/>
    <property type="project" value="InterPro"/>
</dbReference>
<gene>
    <name evidence="5" type="ORF">CJ205_00740</name>
</gene>
<sequence length="103" mass="11734">MGAKDFINKSVEIDELVCRLKSVFEGCAVKQRPAVQDPLTDRERQVLNELIKGTTKKDIAKQLFISERTLYNHIANIYDKLDVTNALEAYNKAMDLGYIDPVM</sequence>
<dbReference type="InterPro" id="IPR039420">
    <property type="entry name" value="WalR-like"/>
</dbReference>
<name>A0A2N6SQB7_9LACT</name>
<evidence type="ECO:0000313" key="5">
    <source>
        <dbReference type="EMBL" id="PMC59264.1"/>
    </source>
</evidence>
<keyword evidence="3" id="KW-0804">Transcription</keyword>
<dbReference type="GO" id="GO:0003677">
    <property type="term" value="F:DNA binding"/>
    <property type="evidence" value="ECO:0007669"/>
    <property type="project" value="UniProtKB-KW"/>
</dbReference>
<keyword evidence="2" id="KW-0238">DNA-binding</keyword>
<evidence type="ECO:0000256" key="2">
    <source>
        <dbReference type="ARBA" id="ARBA00023125"/>
    </source>
</evidence>
<dbReference type="Proteomes" id="UP000235682">
    <property type="component" value="Unassembled WGS sequence"/>
</dbReference>
<keyword evidence="1" id="KW-0805">Transcription regulation</keyword>
<dbReference type="PANTHER" id="PTHR43214">
    <property type="entry name" value="TWO-COMPONENT RESPONSE REGULATOR"/>
    <property type="match status" value="1"/>
</dbReference>
<evidence type="ECO:0000313" key="6">
    <source>
        <dbReference type="Proteomes" id="UP000235682"/>
    </source>
</evidence>
<dbReference type="PRINTS" id="PR00038">
    <property type="entry name" value="HTHLUXR"/>
</dbReference>
<dbReference type="AlphaFoldDB" id="A0A2N6SQB7"/>